<dbReference type="InterPro" id="IPR052951">
    <property type="entry name" value="Tellurite_res_ion_channel"/>
</dbReference>
<evidence type="ECO:0000256" key="5">
    <source>
        <dbReference type="SAM" id="Phobius"/>
    </source>
</evidence>
<accession>A0A0A3AP08</accession>
<proteinExistence type="predicted"/>
<feature type="transmembrane region" description="Helical" evidence="5">
    <location>
        <begin position="289"/>
        <end position="313"/>
    </location>
</feature>
<dbReference type="Gene3D" id="1.50.10.150">
    <property type="entry name" value="Voltage-dependent anion channel"/>
    <property type="match status" value="1"/>
</dbReference>
<dbReference type="AlphaFoldDB" id="A0A0A3AP08"/>
<keyword evidence="2 5" id="KW-0812">Transmembrane</keyword>
<evidence type="ECO:0000256" key="1">
    <source>
        <dbReference type="ARBA" id="ARBA00004141"/>
    </source>
</evidence>
<dbReference type="RefSeq" id="WP_034612906.1">
    <property type="nucleotide sequence ID" value="NZ_JSUM01000003.1"/>
</dbReference>
<comment type="caution">
    <text evidence="6">The sequence shown here is derived from an EMBL/GenBank/DDBJ whole genome shotgun (WGS) entry which is preliminary data.</text>
</comment>
<dbReference type="InterPro" id="IPR004695">
    <property type="entry name" value="SLAC1/Mae1/Ssu1/TehA"/>
</dbReference>
<keyword evidence="3 5" id="KW-1133">Transmembrane helix</keyword>
<dbReference type="Pfam" id="PF03595">
    <property type="entry name" value="SLAC1"/>
    <property type="match status" value="1"/>
</dbReference>
<keyword evidence="7" id="KW-1185">Reference proteome</keyword>
<name>A0A0A3AP08_9PAST</name>
<dbReference type="NCBIfam" id="NF008032">
    <property type="entry name" value="PRK10764.1"/>
    <property type="match status" value="1"/>
</dbReference>
<evidence type="ECO:0000256" key="4">
    <source>
        <dbReference type="ARBA" id="ARBA00023136"/>
    </source>
</evidence>
<comment type="subcellular location">
    <subcellularLocation>
        <location evidence="1">Membrane</location>
        <topology evidence="1">Multi-pass membrane protein</topology>
    </subcellularLocation>
</comment>
<dbReference type="OrthoDB" id="309023at2"/>
<dbReference type="PANTHER" id="PTHR37955:SF1">
    <property type="entry name" value="DEP DOMAIN-CONTAINING PROTEIN"/>
    <property type="match status" value="1"/>
</dbReference>
<feature type="transmembrane region" description="Helical" evidence="5">
    <location>
        <begin position="258"/>
        <end position="277"/>
    </location>
</feature>
<sequence length="320" mass="34957">MNQPVSKPFPVPVNYFGITLGLFAIGLAWQHAAILFSDFPAIIGELILSFSGIVWLLLLTVYIAKWIISPHSAKEELQHLVICCFISLIPITAMLFGIALLHSLKPIAVFLIILGTIGQLLFAAYRSAGLWRGIHQAEATTPVIYLPTVAANFVSATALAELGYISWAMLFFGMGLLSWFTLEPAVLQRLRNLNPLDETVRPIMGIQLAPAFVAGNTYFHLNGGRVDSVSLALLGYGLLQLLFLIRLFPWIYVKGFGIGLWGFSFGLGAMANVGLYLTQMPDGQGIAELGMILFIVGNIGIALLFSGTLLRLLQGRFFVK</sequence>
<dbReference type="STRING" id="505317.OA57_02310"/>
<evidence type="ECO:0000313" key="7">
    <source>
        <dbReference type="Proteomes" id="UP000030380"/>
    </source>
</evidence>
<dbReference type="CDD" id="cd09324">
    <property type="entry name" value="TDT_TehA"/>
    <property type="match status" value="1"/>
</dbReference>
<feature type="transmembrane region" description="Helical" evidence="5">
    <location>
        <begin position="12"/>
        <end position="34"/>
    </location>
</feature>
<organism evidence="6 7">
    <name type="scientific">Chelonobacter oris</name>
    <dbReference type="NCBI Taxonomy" id="505317"/>
    <lineage>
        <taxon>Bacteria</taxon>
        <taxon>Pseudomonadati</taxon>
        <taxon>Pseudomonadota</taxon>
        <taxon>Gammaproteobacteria</taxon>
        <taxon>Pasteurellales</taxon>
        <taxon>Pasteurellaceae</taxon>
        <taxon>Chelonobacter</taxon>
    </lineage>
</organism>
<evidence type="ECO:0000313" key="6">
    <source>
        <dbReference type="EMBL" id="KGQ71086.1"/>
    </source>
</evidence>
<dbReference type="EMBL" id="JSUM01000003">
    <property type="protein sequence ID" value="KGQ71086.1"/>
    <property type="molecule type" value="Genomic_DNA"/>
</dbReference>
<dbReference type="Proteomes" id="UP000030380">
    <property type="component" value="Unassembled WGS sequence"/>
</dbReference>
<dbReference type="GO" id="GO:0005886">
    <property type="term" value="C:plasma membrane"/>
    <property type="evidence" value="ECO:0007669"/>
    <property type="project" value="TreeGrafter"/>
</dbReference>
<dbReference type="GO" id="GO:0046583">
    <property type="term" value="F:monoatomic cation efflux transmembrane transporter activity"/>
    <property type="evidence" value="ECO:0007669"/>
    <property type="project" value="TreeGrafter"/>
</dbReference>
<evidence type="ECO:0000256" key="3">
    <source>
        <dbReference type="ARBA" id="ARBA00022989"/>
    </source>
</evidence>
<evidence type="ECO:0000256" key="2">
    <source>
        <dbReference type="ARBA" id="ARBA00022692"/>
    </source>
</evidence>
<feature type="transmembrane region" description="Helical" evidence="5">
    <location>
        <begin position="107"/>
        <end position="125"/>
    </location>
</feature>
<reference evidence="6 7" key="1">
    <citation type="submission" date="2014-11" db="EMBL/GenBank/DDBJ databases">
        <title>Draft genome sequence of Chelonobacter oris 1662T, associated with respiratory disease in Hermann's Tortoises.</title>
        <authorList>
            <person name="Kudirkiene E."/>
            <person name="Hansen M.J."/>
            <person name="Bojesen A.M."/>
        </authorList>
    </citation>
    <scope>NUCLEOTIDE SEQUENCE [LARGE SCALE GENOMIC DNA]</scope>
    <source>
        <strain evidence="6 7">1662</strain>
    </source>
</reference>
<dbReference type="PANTHER" id="PTHR37955">
    <property type="entry name" value="TELLURITE RESISTANCE PROTEIN TEHA"/>
    <property type="match status" value="1"/>
</dbReference>
<keyword evidence="4 5" id="KW-0472">Membrane</keyword>
<feature type="transmembrane region" description="Helical" evidence="5">
    <location>
        <begin position="80"/>
        <end position="101"/>
    </location>
</feature>
<dbReference type="InterPro" id="IPR038665">
    <property type="entry name" value="Voltage-dep_anion_channel_sf"/>
</dbReference>
<dbReference type="InterPro" id="IPR039264">
    <property type="entry name" value="TehA"/>
</dbReference>
<feature type="transmembrane region" description="Helical" evidence="5">
    <location>
        <begin position="231"/>
        <end position="252"/>
    </location>
</feature>
<gene>
    <name evidence="6" type="ORF">OA57_02310</name>
</gene>
<protein>
    <submittedName>
        <fullName evidence="6">Potassium-tellurite ethidium and proflavin transporter</fullName>
    </submittedName>
</protein>
<feature type="transmembrane region" description="Helical" evidence="5">
    <location>
        <begin position="46"/>
        <end position="68"/>
    </location>
</feature>